<dbReference type="Proteomes" id="UP000800093">
    <property type="component" value="Unassembled WGS sequence"/>
</dbReference>
<proteinExistence type="predicted"/>
<dbReference type="AlphaFoldDB" id="A0A9P4N217"/>
<gene>
    <name evidence="2" type="ORF">CC78DRAFT_586121</name>
</gene>
<comment type="caution">
    <text evidence="2">The sequence shown here is derived from an EMBL/GenBank/DDBJ whole genome shotgun (WGS) entry which is preliminary data.</text>
</comment>
<organism evidence="2 3">
    <name type="scientific">Lojkania enalia</name>
    <dbReference type="NCBI Taxonomy" id="147567"/>
    <lineage>
        <taxon>Eukaryota</taxon>
        <taxon>Fungi</taxon>
        <taxon>Dikarya</taxon>
        <taxon>Ascomycota</taxon>
        <taxon>Pezizomycotina</taxon>
        <taxon>Dothideomycetes</taxon>
        <taxon>Pleosporomycetidae</taxon>
        <taxon>Pleosporales</taxon>
        <taxon>Pleosporales incertae sedis</taxon>
        <taxon>Lojkania</taxon>
    </lineage>
</organism>
<dbReference type="EMBL" id="ML986713">
    <property type="protein sequence ID" value="KAF2259289.1"/>
    <property type="molecule type" value="Genomic_DNA"/>
</dbReference>
<feature type="region of interest" description="Disordered" evidence="1">
    <location>
        <begin position="1"/>
        <end position="22"/>
    </location>
</feature>
<name>A0A9P4N217_9PLEO</name>
<evidence type="ECO:0000313" key="2">
    <source>
        <dbReference type="EMBL" id="KAF2259289.1"/>
    </source>
</evidence>
<evidence type="ECO:0000313" key="3">
    <source>
        <dbReference type="Proteomes" id="UP000800093"/>
    </source>
</evidence>
<evidence type="ECO:0000256" key="1">
    <source>
        <dbReference type="SAM" id="MobiDB-lite"/>
    </source>
</evidence>
<keyword evidence="3" id="KW-1185">Reference proteome</keyword>
<sequence length="166" mass="18481">MEREIDEWSRIGQGPRMRQQGPATVEKQLRLGELVLDRRENRRATLYGRNTKVIIIVHETGSDRVPSWRTRACLPMLVVVVVVDSDTPWSMGLTSWGNACACAALTAACPLLVAFWRGFGGVSEIVKPRPASNHPASPIAARRPSPESLHLSIFNNPPWSRPFGSW</sequence>
<reference evidence="3" key="1">
    <citation type="journal article" date="2020" name="Stud. Mycol.">
        <title>101 Dothideomycetes genomes: A test case for predicting lifestyles and emergence of pathogens.</title>
        <authorList>
            <person name="Haridas S."/>
            <person name="Albert R."/>
            <person name="Binder M."/>
            <person name="Bloem J."/>
            <person name="LaButti K."/>
            <person name="Salamov A."/>
            <person name="Andreopoulos B."/>
            <person name="Baker S."/>
            <person name="Barry K."/>
            <person name="Bills G."/>
            <person name="Bluhm B."/>
            <person name="Cannon C."/>
            <person name="Castanera R."/>
            <person name="Culley D."/>
            <person name="Daum C."/>
            <person name="Ezra D."/>
            <person name="Gonzalez J."/>
            <person name="Henrissat B."/>
            <person name="Kuo A."/>
            <person name="Liang C."/>
            <person name="Lipzen A."/>
            <person name="Lutzoni F."/>
            <person name="Magnuson J."/>
            <person name="Mondo S."/>
            <person name="Nolan M."/>
            <person name="Ohm R."/>
            <person name="Pangilinan J."/>
            <person name="Park H.-J."/>
            <person name="Ramirez L."/>
            <person name="Alfaro M."/>
            <person name="Sun H."/>
            <person name="Tritt A."/>
            <person name="Yoshinaga Y."/>
            <person name="Zwiers L.-H."/>
            <person name="Turgeon B."/>
            <person name="Goodwin S."/>
            <person name="Spatafora J."/>
            <person name="Crous P."/>
            <person name="Grigoriev I."/>
        </authorList>
    </citation>
    <scope>NUCLEOTIDE SEQUENCE [LARGE SCALE GENOMIC DNA]</scope>
    <source>
        <strain evidence="3">CBS 304.66</strain>
    </source>
</reference>
<accession>A0A9P4N217</accession>
<protein>
    <submittedName>
        <fullName evidence="2">Uncharacterized protein</fullName>
    </submittedName>
</protein>